<dbReference type="Gene3D" id="3.40.50.2000">
    <property type="entry name" value="Glycogen Phosphorylase B"/>
    <property type="match status" value="2"/>
</dbReference>
<dbReference type="GO" id="GO:0016757">
    <property type="term" value="F:glycosyltransferase activity"/>
    <property type="evidence" value="ECO:0007669"/>
    <property type="project" value="UniProtKB-KW"/>
</dbReference>
<dbReference type="EMBL" id="LECT01000044">
    <property type="protein sequence ID" value="KLU02643.1"/>
    <property type="molecule type" value="Genomic_DNA"/>
</dbReference>
<dbReference type="CDD" id="cd03811">
    <property type="entry name" value="GT4_GT28_WabH-like"/>
    <property type="match status" value="1"/>
</dbReference>
<dbReference type="Pfam" id="PF13439">
    <property type="entry name" value="Glyco_transf_4"/>
    <property type="match status" value="1"/>
</dbReference>
<feature type="domain" description="Glycosyltransferase subfamily 4-like N-terminal" evidence="4">
    <location>
        <begin position="12"/>
        <end position="175"/>
    </location>
</feature>
<proteinExistence type="predicted"/>
<accession>A0A0J1B7U1</accession>
<keyword evidence="6" id="KW-1185">Reference proteome</keyword>
<dbReference type="PANTHER" id="PTHR12526:SF510">
    <property type="entry name" value="D-INOSITOL 3-PHOSPHATE GLYCOSYLTRANSFERASE"/>
    <property type="match status" value="1"/>
</dbReference>
<evidence type="ECO:0000259" key="4">
    <source>
        <dbReference type="Pfam" id="PF13439"/>
    </source>
</evidence>
<dbReference type="Pfam" id="PF00534">
    <property type="entry name" value="Glycos_transf_1"/>
    <property type="match status" value="1"/>
</dbReference>
<feature type="domain" description="Glycosyl transferase family 1" evidence="3">
    <location>
        <begin position="188"/>
        <end position="345"/>
    </location>
</feature>
<dbReference type="SUPFAM" id="SSF53756">
    <property type="entry name" value="UDP-Glycosyltransferase/glycogen phosphorylase"/>
    <property type="match status" value="1"/>
</dbReference>
<dbReference type="PATRIC" id="fig|595434.4.peg.5421"/>
<evidence type="ECO:0000259" key="3">
    <source>
        <dbReference type="Pfam" id="PF00534"/>
    </source>
</evidence>
<keyword evidence="1" id="KW-0328">Glycosyltransferase</keyword>
<protein>
    <submittedName>
        <fullName evidence="5">Biogenesis of cell wall (Cell envelope)</fullName>
    </submittedName>
</protein>
<gene>
    <name evidence="5" type="ORF">RISK_005709</name>
</gene>
<sequence length="369" mass="40708">MNIDLIITEMNFGGAERALTQLAIGLRDRGDDVRLFSFGKLPTADSLPKGNDRLVQQLHDEGIEVTSGGVQTSRGFLPATIQLRGWLARRPGSLVQTFLWHANVLGMLNVSSRQPRVAGIRVAEPNSLRLAVERQTLRNVDHVVCVSRAVETFAQQQLNLLPDRTSVIPNAVDVDAFASADPIDWTDLGWPADSPVVLFVGRLHTQKGLEHLQRTVERFAPEDSHRKLVLIGNGPLQNELANWAKQVSGDRVRVLTWQSNIASWIAASRVVVLPSRYEGMPNVILEAMAAGKPVVSSHVEGSQELIGHDPNQGFELNDDTALVHSLERFLADEELANQTGQANQSRVRSQFTIDAMVDAYRELYAKIVA</sequence>
<organism evidence="5 6">
    <name type="scientific">Rhodopirellula islandica</name>
    <dbReference type="NCBI Taxonomy" id="595434"/>
    <lineage>
        <taxon>Bacteria</taxon>
        <taxon>Pseudomonadati</taxon>
        <taxon>Planctomycetota</taxon>
        <taxon>Planctomycetia</taxon>
        <taxon>Pirellulales</taxon>
        <taxon>Pirellulaceae</taxon>
        <taxon>Rhodopirellula</taxon>
    </lineage>
</organism>
<evidence type="ECO:0000313" key="5">
    <source>
        <dbReference type="EMBL" id="KLU02643.1"/>
    </source>
</evidence>
<keyword evidence="2" id="KW-0808">Transferase</keyword>
<dbReference type="OrthoDB" id="9804196at2"/>
<dbReference type="AlphaFoldDB" id="A0A0J1B7U1"/>
<evidence type="ECO:0000313" key="6">
    <source>
        <dbReference type="Proteomes" id="UP000036367"/>
    </source>
</evidence>
<dbReference type="InterPro" id="IPR028098">
    <property type="entry name" value="Glyco_trans_4-like_N"/>
</dbReference>
<evidence type="ECO:0000256" key="2">
    <source>
        <dbReference type="ARBA" id="ARBA00022679"/>
    </source>
</evidence>
<name>A0A0J1B7U1_RHOIS</name>
<evidence type="ECO:0000256" key="1">
    <source>
        <dbReference type="ARBA" id="ARBA00022676"/>
    </source>
</evidence>
<dbReference type="PANTHER" id="PTHR12526">
    <property type="entry name" value="GLYCOSYLTRANSFERASE"/>
    <property type="match status" value="1"/>
</dbReference>
<dbReference type="InterPro" id="IPR001296">
    <property type="entry name" value="Glyco_trans_1"/>
</dbReference>
<dbReference type="Proteomes" id="UP000036367">
    <property type="component" value="Unassembled WGS sequence"/>
</dbReference>
<reference evidence="5" key="1">
    <citation type="submission" date="2015-05" db="EMBL/GenBank/DDBJ databases">
        <title>Permanent draft genome of Rhodopirellula islandicus K833.</title>
        <authorList>
            <person name="Kizina J."/>
            <person name="Richter M."/>
            <person name="Glockner F.O."/>
            <person name="Harder J."/>
        </authorList>
    </citation>
    <scope>NUCLEOTIDE SEQUENCE [LARGE SCALE GENOMIC DNA]</scope>
    <source>
        <strain evidence="5">K833</strain>
    </source>
</reference>
<dbReference type="RefSeq" id="WP_047816626.1">
    <property type="nucleotide sequence ID" value="NZ_LECT01000044.1"/>
</dbReference>
<comment type="caution">
    <text evidence="5">The sequence shown here is derived from an EMBL/GenBank/DDBJ whole genome shotgun (WGS) entry which is preliminary data.</text>
</comment>
<dbReference type="STRING" id="595434.RISK_005709"/>